<dbReference type="Pfam" id="PF20066">
    <property type="entry name" value="Glyoxalase_8"/>
    <property type="match status" value="1"/>
</dbReference>
<dbReference type="OrthoDB" id="7350221at2"/>
<organism evidence="2 3">
    <name type="scientific">Pseudochrobactrum asaccharolyticum</name>
    <dbReference type="NCBI Taxonomy" id="354351"/>
    <lineage>
        <taxon>Bacteria</taxon>
        <taxon>Pseudomonadati</taxon>
        <taxon>Pseudomonadota</taxon>
        <taxon>Alphaproteobacteria</taxon>
        <taxon>Hyphomicrobiales</taxon>
        <taxon>Brucellaceae</taxon>
        <taxon>Pseudochrobactrum</taxon>
    </lineage>
</organism>
<sequence length="145" mass="16120">MSAQYPPIDELKLQARRLRQAMNDHGDAISHSTALELIAKQYGMRDWNTLSALAAKMSNDTKLPLVIGATISGRYLNQAFTGKILTITERSDGLYEISIHFDKPVDVVTFESFSAFRQRITALVDHTGISPRKTSNGLSQLILDI</sequence>
<gene>
    <name evidence="2" type="ORF">DFR47_11258</name>
</gene>
<dbReference type="RefSeq" id="WP_113946183.1">
    <property type="nucleotide sequence ID" value="NZ_JBHEEG010000011.1"/>
</dbReference>
<protein>
    <recommendedName>
        <fullName evidence="1">Glyoxalase-related protein domain-containing protein</fullName>
    </recommendedName>
</protein>
<name>A0A366DMY4_9HYPH</name>
<proteinExistence type="predicted"/>
<dbReference type="EMBL" id="QNRH01000012">
    <property type="protein sequence ID" value="RBO90588.1"/>
    <property type="molecule type" value="Genomic_DNA"/>
</dbReference>
<dbReference type="InterPro" id="IPR045517">
    <property type="entry name" value="Glyoxalase_8"/>
</dbReference>
<reference evidence="2 3" key="1">
    <citation type="submission" date="2018-06" db="EMBL/GenBank/DDBJ databases">
        <title>Genomic Encyclopedia of Type Strains, Phase IV (KMG-IV): sequencing the most valuable type-strain genomes for metagenomic binning, comparative biology and taxonomic classification.</title>
        <authorList>
            <person name="Goeker M."/>
        </authorList>
    </citation>
    <scope>NUCLEOTIDE SEQUENCE [LARGE SCALE GENOMIC DNA]</scope>
    <source>
        <strain evidence="2 3">DSM 25619</strain>
    </source>
</reference>
<accession>A0A366DMY4</accession>
<dbReference type="AlphaFoldDB" id="A0A366DMY4"/>
<evidence type="ECO:0000259" key="1">
    <source>
        <dbReference type="Pfam" id="PF20066"/>
    </source>
</evidence>
<keyword evidence="3" id="KW-1185">Reference proteome</keyword>
<comment type="caution">
    <text evidence="2">The sequence shown here is derived from an EMBL/GenBank/DDBJ whole genome shotgun (WGS) entry which is preliminary data.</text>
</comment>
<dbReference type="Proteomes" id="UP000252893">
    <property type="component" value="Unassembled WGS sequence"/>
</dbReference>
<evidence type="ECO:0000313" key="3">
    <source>
        <dbReference type="Proteomes" id="UP000252893"/>
    </source>
</evidence>
<evidence type="ECO:0000313" key="2">
    <source>
        <dbReference type="EMBL" id="RBO90588.1"/>
    </source>
</evidence>
<feature type="domain" description="Glyoxalase-related protein" evidence="1">
    <location>
        <begin position="1"/>
        <end position="144"/>
    </location>
</feature>